<name>A0A8S2S8J0_9BILA</name>
<feature type="non-terminal residue" evidence="2">
    <location>
        <position position="93"/>
    </location>
</feature>
<organism evidence="2 3">
    <name type="scientific">Rotaria magnacalcarata</name>
    <dbReference type="NCBI Taxonomy" id="392030"/>
    <lineage>
        <taxon>Eukaryota</taxon>
        <taxon>Metazoa</taxon>
        <taxon>Spiralia</taxon>
        <taxon>Gnathifera</taxon>
        <taxon>Rotifera</taxon>
        <taxon>Eurotatoria</taxon>
        <taxon>Bdelloidea</taxon>
        <taxon>Philodinida</taxon>
        <taxon>Philodinidae</taxon>
        <taxon>Rotaria</taxon>
    </lineage>
</organism>
<dbReference type="EMBL" id="CAJOBH010020089">
    <property type="protein sequence ID" value="CAF4216302.1"/>
    <property type="molecule type" value="Genomic_DNA"/>
</dbReference>
<dbReference type="AlphaFoldDB" id="A0A8S2S8J0"/>
<comment type="caution">
    <text evidence="2">The sequence shown here is derived from an EMBL/GenBank/DDBJ whole genome shotgun (WGS) entry which is preliminary data.</text>
</comment>
<feature type="compositionally biased region" description="Basic and acidic residues" evidence="1">
    <location>
        <begin position="1"/>
        <end position="12"/>
    </location>
</feature>
<evidence type="ECO:0000313" key="3">
    <source>
        <dbReference type="Proteomes" id="UP000681967"/>
    </source>
</evidence>
<reference evidence="2" key="1">
    <citation type="submission" date="2021-02" db="EMBL/GenBank/DDBJ databases">
        <authorList>
            <person name="Nowell W R."/>
        </authorList>
    </citation>
    <scope>NUCLEOTIDE SEQUENCE</scope>
</reference>
<dbReference type="InterPro" id="IPR027417">
    <property type="entry name" value="P-loop_NTPase"/>
</dbReference>
<protein>
    <submittedName>
        <fullName evidence="2">Uncharacterized protein</fullName>
    </submittedName>
</protein>
<feature type="region of interest" description="Disordered" evidence="1">
    <location>
        <begin position="1"/>
        <end position="21"/>
    </location>
</feature>
<dbReference type="SUPFAM" id="SSF52540">
    <property type="entry name" value="P-loop containing nucleoside triphosphate hydrolases"/>
    <property type="match status" value="1"/>
</dbReference>
<dbReference type="Proteomes" id="UP000681967">
    <property type="component" value="Unassembled WGS sequence"/>
</dbReference>
<sequence>RLNTSELDKDKATSSVDTSSDLNDRKATLATGYDAFQFQVELAAQNFTVDPITQQKIFRMFSEFNIIVCGPARVGKSSLINAICGRKLAQSNP</sequence>
<feature type="non-terminal residue" evidence="2">
    <location>
        <position position="1"/>
    </location>
</feature>
<evidence type="ECO:0000313" key="2">
    <source>
        <dbReference type="EMBL" id="CAF4216302.1"/>
    </source>
</evidence>
<gene>
    <name evidence="2" type="ORF">BYL167_LOCUS24196</name>
</gene>
<dbReference type="Gene3D" id="3.40.50.300">
    <property type="entry name" value="P-loop containing nucleotide triphosphate hydrolases"/>
    <property type="match status" value="1"/>
</dbReference>
<proteinExistence type="predicted"/>
<accession>A0A8S2S8J0</accession>
<evidence type="ECO:0000256" key="1">
    <source>
        <dbReference type="SAM" id="MobiDB-lite"/>
    </source>
</evidence>